<gene>
    <name evidence="2" type="ORF">GCM10008967_28070</name>
</gene>
<dbReference type="EMBL" id="BAAADJ010000044">
    <property type="protein sequence ID" value="GAA0336062.1"/>
    <property type="molecule type" value="Genomic_DNA"/>
</dbReference>
<reference evidence="3" key="1">
    <citation type="journal article" date="2019" name="Int. J. Syst. Evol. Microbiol.">
        <title>The Global Catalogue of Microorganisms (GCM) 10K type strain sequencing project: providing services to taxonomists for standard genome sequencing and annotation.</title>
        <authorList>
            <consortium name="The Broad Institute Genomics Platform"/>
            <consortium name="The Broad Institute Genome Sequencing Center for Infectious Disease"/>
            <person name="Wu L."/>
            <person name="Ma J."/>
        </authorList>
    </citation>
    <scope>NUCLEOTIDE SEQUENCE [LARGE SCALE GENOMIC DNA]</scope>
    <source>
        <strain evidence="3">JCM 9731</strain>
    </source>
</reference>
<accession>A0ABP3G8W9</accession>
<organism evidence="2 3">
    <name type="scientific">Bacillus carboniphilus</name>
    <dbReference type="NCBI Taxonomy" id="86663"/>
    <lineage>
        <taxon>Bacteria</taxon>
        <taxon>Bacillati</taxon>
        <taxon>Bacillota</taxon>
        <taxon>Bacilli</taxon>
        <taxon>Bacillales</taxon>
        <taxon>Bacillaceae</taxon>
        <taxon>Bacillus</taxon>
    </lineage>
</organism>
<sequence>MKKIISTTLFFVFFWGLERLVDWMFPFLYYLWYPIWFAIGVVSLVACKLIYDWMDNHEKGYLPPKRRAIVFFSIVFVAITILGIGYWNEYREKPMEDVLDNYSYPKELSINPTTNTSKNLKDSQLSIYDVQKTKKSNGYHMSEYYDVWWENEKGFDRKALIMLRVGINDIWVNMEHYKVLNGPVDLESIRKYLFYD</sequence>
<keyword evidence="1" id="KW-1133">Transmembrane helix</keyword>
<name>A0ABP3G8W9_9BACI</name>
<feature type="transmembrane region" description="Helical" evidence="1">
    <location>
        <begin position="68"/>
        <end position="87"/>
    </location>
</feature>
<evidence type="ECO:0000256" key="1">
    <source>
        <dbReference type="SAM" id="Phobius"/>
    </source>
</evidence>
<comment type="caution">
    <text evidence="2">The sequence shown here is derived from an EMBL/GenBank/DDBJ whole genome shotgun (WGS) entry which is preliminary data.</text>
</comment>
<keyword evidence="3" id="KW-1185">Reference proteome</keyword>
<evidence type="ECO:0000313" key="3">
    <source>
        <dbReference type="Proteomes" id="UP001500782"/>
    </source>
</evidence>
<keyword evidence="1" id="KW-0472">Membrane</keyword>
<feature type="transmembrane region" description="Helical" evidence="1">
    <location>
        <begin position="29"/>
        <end position="47"/>
    </location>
</feature>
<evidence type="ECO:0000313" key="2">
    <source>
        <dbReference type="EMBL" id="GAA0336062.1"/>
    </source>
</evidence>
<keyword evidence="1" id="KW-0812">Transmembrane</keyword>
<proteinExistence type="predicted"/>
<protein>
    <submittedName>
        <fullName evidence="2">Uncharacterized protein</fullName>
    </submittedName>
</protein>
<dbReference type="RefSeq" id="WP_343800088.1">
    <property type="nucleotide sequence ID" value="NZ_BAAADJ010000044.1"/>
</dbReference>
<dbReference type="Proteomes" id="UP001500782">
    <property type="component" value="Unassembled WGS sequence"/>
</dbReference>